<evidence type="ECO:0000256" key="11">
    <source>
        <dbReference type="ARBA" id="ARBA00052178"/>
    </source>
</evidence>
<comment type="catalytic activity">
    <reaction evidence="11">
        <text>serotonin + hexadecanoyl-CoA = N-hexadecanoyl-serotonin + CoA + H(+)</text>
        <dbReference type="Rhea" id="RHEA:51384"/>
        <dbReference type="ChEBI" id="CHEBI:15378"/>
        <dbReference type="ChEBI" id="CHEBI:57287"/>
        <dbReference type="ChEBI" id="CHEBI:57379"/>
        <dbReference type="ChEBI" id="CHEBI:134059"/>
        <dbReference type="ChEBI" id="CHEBI:350546"/>
    </reaction>
    <physiologicalReaction direction="left-to-right" evidence="11">
        <dbReference type="Rhea" id="RHEA:51385"/>
    </physiologicalReaction>
</comment>
<keyword evidence="2" id="KW-0012">Acyltransferase</keyword>
<sequence length="222" mass="25380">MSQLTSKADAIRLIYPIPQNRYGDIITHLRSNFFLEEPLNKAVELSSPNVDLEATILDTLHENLSIMALKSDTEQVVGAVLNGIIVPGDILKAQEKLEKSNDEKFKKIFSFLYKTNEKIDLFTRYNVDKIFEGRILSVDASLRGYGIGKRLLVQSEEIVRRENCKIWKMDVTGIYSQRIAESNGFETVLELQYETEVIENGQPLFNIPPPHKSFKIVVKYLN</sequence>
<dbReference type="Gene3D" id="3.40.630.30">
    <property type="match status" value="1"/>
</dbReference>
<dbReference type="PANTHER" id="PTHR20905">
    <property type="entry name" value="N-ACETYLTRANSFERASE-RELATED"/>
    <property type="match status" value="1"/>
</dbReference>
<comment type="similarity">
    <text evidence="4">Belongs to the acetyltransferase family. AANAT subfamily.</text>
</comment>
<dbReference type="Proteomes" id="UP001152759">
    <property type="component" value="Chromosome 7"/>
</dbReference>
<dbReference type="KEGG" id="btab:109035661"/>
<evidence type="ECO:0000256" key="2">
    <source>
        <dbReference type="ARBA" id="ARBA00023315"/>
    </source>
</evidence>
<evidence type="ECO:0000313" key="16">
    <source>
        <dbReference type="Proteomes" id="UP001152759"/>
    </source>
</evidence>
<protein>
    <recommendedName>
        <fullName evidence="5">aralkylamine N-acetyltransferase</fullName>
        <ecNumber evidence="5">2.3.1.87</ecNumber>
    </recommendedName>
</protein>
<proteinExistence type="inferred from homology"/>
<dbReference type="GO" id="GO:0004059">
    <property type="term" value="F:aralkylamine N-acetyltransferase activity"/>
    <property type="evidence" value="ECO:0007669"/>
    <property type="project" value="UniProtKB-EC"/>
</dbReference>
<feature type="domain" description="N-acetyltransferase" evidence="14">
    <location>
        <begin position="67"/>
        <end position="205"/>
    </location>
</feature>
<evidence type="ECO:0000256" key="4">
    <source>
        <dbReference type="ARBA" id="ARBA00038182"/>
    </source>
</evidence>
<comment type="catalytic activity">
    <reaction evidence="7">
        <text>serotonin + octadecanoyl-CoA = N-octadecanoyl-serotonin + CoA + H(+)</text>
        <dbReference type="Rhea" id="RHEA:51400"/>
        <dbReference type="ChEBI" id="CHEBI:15378"/>
        <dbReference type="ChEBI" id="CHEBI:57287"/>
        <dbReference type="ChEBI" id="CHEBI:57394"/>
        <dbReference type="ChEBI" id="CHEBI:134065"/>
        <dbReference type="ChEBI" id="CHEBI:350546"/>
    </reaction>
    <physiologicalReaction direction="left-to-right" evidence="7">
        <dbReference type="Rhea" id="RHEA:51401"/>
    </physiologicalReaction>
</comment>
<dbReference type="CDD" id="cd04301">
    <property type="entry name" value="NAT_SF"/>
    <property type="match status" value="1"/>
</dbReference>
<dbReference type="InterPro" id="IPR016181">
    <property type="entry name" value="Acyl_CoA_acyltransferase"/>
</dbReference>
<evidence type="ECO:0000256" key="10">
    <source>
        <dbReference type="ARBA" id="ARBA00051823"/>
    </source>
</evidence>
<dbReference type="SUPFAM" id="SSF55729">
    <property type="entry name" value="Acyl-CoA N-acyltransferases (Nat)"/>
    <property type="match status" value="1"/>
</dbReference>
<evidence type="ECO:0000256" key="7">
    <source>
        <dbReference type="ARBA" id="ARBA00050849"/>
    </source>
</evidence>
<dbReference type="PANTHER" id="PTHR20905:SF32">
    <property type="entry name" value="ARYLALKYLAMINE N-ACETYLTRANSFERASE-LIKE 7, ISOFORM A"/>
    <property type="match status" value="1"/>
</dbReference>
<name>A0A9P0AIX1_BEMTA</name>
<keyword evidence="1" id="KW-0808">Transferase</keyword>
<organism evidence="15 16">
    <name type="scientific">Bemisia tabaci</name>
    <name type="common">Sweetpotato whitefly</name>
    <name type="synonym">Aleurodes tabaci</name>
    <dbReference type="NCBI Taxonomy" id="7038"/>
    <lineage>
        <taxon>Eukaryota</taxon>
        <taxon>Metazoa</taxon>
        <taxon>Ecdysozoa</taxon>
        <taxon>Arthropoda</taxon>
        <taxon>Hexapoda</taxon>
        <taxon>Insecta</taxon>
        <taxon>Pterygota</taxon>
        <taxon>Neoptera</taxon>
        <taxon>Paraneoptera</taxon>
        <taxon>Hemiptera</taxon>
        <taxon>Sternorrhyncha</taxon>
        <taxon>Aleyrodoidea</taxon>
        <taxon>Aleyrodidae</taxon>
        <taxon>Aleyrodinae</taxon>
        <taxon>Bemisia</taxon>
    </lineage>
</organism>
<gene>
    <name evidence="15" type="ORF">BEMITA_LOCUS11208</name>
</gene>
<evidence type="ECO:0000256" key="8">
    <source>
        <dbReference type="ARBA" id="ARBA00051284"/>
    </source>
</evidence>
<evidence type="ECO:0000313" key="15">
    <source>
        <dbReference type="EMBL" id="CAH0392732.1"/>
    </source>
</evidence>
<comment type="catalytic activity">
    <reaction evidence="12">
        <text>dopamine + hexadecanoyl-CoA = N-hexadecanoyl-dopamine + CoA + H(+)</text>
        <dbReference type="Rhea" id="RHEA:51376"/>
        <dbReference type="ChEBI" id="CHEBI:15378"/>
        <dbReference type="ChEBI" id="CHEBI:57287"/>
        <dbReference type="ChEBI" id="CHEBI:57379"/>
        <dbReference type="ChEBI" id="CHEBI:59905"/>
        <dbReference type="ChEBI" id="CHEBI:134058"/>
    </reaction>
    <physiologicalReaction direction="left-to-right" evidence="12">
        <dbReference type="Rhea" id="RHEA:51377"/>
    </physiologicalReaction>
</comment>
<evidence type="ECO:0000256" key="3">
    <source>
        <dbReference type="ARBA" id="ARBA00037926"/>
    </source>
</evidence>
<comment type="pathway">
    <text evidence="3">Aromatic compound metabolism; melatonin biosynthesis; melatonin from serotonin: step 1/2.</text>
</comment>
<comment type="catalytic activity">
    <reaction evidence="8">
        <text>serotonin + (5Z,8Z,11Z,14Z)-eicosatetraenoyl-CoA = N-[(5Z,8Z,11Z,14Z)-eicosatetraenoyl]-serotonin + CoA + H(+)</text>
        <dbReference type="Rhea" id="RHEA:51396"/>
        <dbReference type="ChEBI" id="CHEBI:15378"/>
        <dbReference type="ChEBI" id="CHEBI:57287"/>
        <dbReference type="ChEBI" id="CHEBI:57368"/>
        <dbReference type="ChEBI" id="CHEBI:132255"/>
        <dbReference type="ChEBI" id="CHEBI:350546"/>
    </reaction>
    <physiologicalReaction direction="left-to-right" evidence="8">
        <dbReference type="Rhea" id="RHEA:51397"/>
    </physiologicalReaction>
</comment>
<dbReference type="OrthoDB" id="2115692at2759"/>
<evidence type="ECO:0000256" key="6">
    <source>
        <dbReference type="ARBA" id="ARBA00050189"/>
    </source>
</evidence>
<comment type="catalytic activity">
    <reaction evidence="13">
        <text>serotonin + acetyl-CoA = N-acetylserotonin + CoA + H(+)</text>
        <dbReference type="Rhea" id="RHEA:25217"/>
        <dbReference type="ChEBI" id="CHEBI:15378"/>
        <dbReference type="ChEBI" id="CHEBI:17697"/>
        <dbReference type="ChEBI" id="CHEBI:57287"/>
        <dbReference type="ChEBI" id="CHEBI:57288"/>
        <dbReference type="ChEBI" id="CHEBI:350546"/>
        <dbReference type="EC" id="2.3.1.87"/>
    </reaction>
    <physiologicalReaction direction="left-to-right" evidence="13">
        <dbReference type="Rhea" id="RHEA:25218"/>
    </physiologicalReaction>
</comment>
<keyword evidence="16" id="KW-1185">Reference proteome</keyword>
<reference evidence="15" key="1">
    <citation type="submission" date="2021-12" db="EMBL/GenBank/DDBJ databases">
        <authorList>
            <person name="King R."/>
        </authorList>
    </citation>
    <scope>NUCLEOTIDE SEQUENCE</scope>
</reference>
<accession>A0A9P0AIX1</accession>
<evidence type="ECO:0000259" key="14">
    <source>
        <dbReference type="PROSITE" id="PS51186"/>
    </source>
</evidence>
<dbReference type="EC" id="2.3.1.87" evidence="5"/>
<dbReference type="EMBL" id="OU963868">
    <property type="protein sequence ID" value="CAH0392732.1"/>
    <property type="molecule type" value="Genomic_DNA"/>
</dbReference>
<dbReference type="PROSITE" id="PS51186">
    <property type="entry name" value="GNAT"/>
    <property type="match status" value="1"/>
</dbReference>
<dbReference type="FunFam" id="3.40.630.30:FF:000046">
    <property type="entry name" value="Dopamine N-acetyltransferase"/>
    <property type="match status" value="1"/>
</dbReference>
<evidence type="ECO:0000256" key="12">
    <source>
        <dbReference type="ARBA" id="ARBA00052335"/>
    </source>
</evidence>
<evidence type="ECO:0000256" key="1">
    <source>
        <dbReference type="ARBA" id="ARBA00022679"/>
    </source>
</evidence>
<comment type="catalytic activity">
    <reaction evidence="10">
        <text>serotonin + (9Z)-octadecenoyl-CoA = N-(9Z-octadecenoyl)-serotonin + CoA + H(+)</text>
        <dbReference type="Rhea" id="RHEA:51392"/>
        <dbReference type="ChEBI" id="CHEBI:15378"/>
        <dbReference type="ChEBI" id="CHEBI:57287"/>
        <dbReference type="ChEBI" id="CHEBI:57387"/>
        <dbReference type="ChEBI" id="CHEBI:134064"/>
        <dbReference type="ChEBI" id="CHEBI:350546"/>
    </reaction>
    <physiologicalReaction direction="left-to-right" evidence="10">
        <dbReference type="Rhea" id="RHEA:51393"/>
    </physiologicalReaction>
</comment>
<evidence type="ECO:0000256" key="5">
    <source>
        <dbReference type="ARBA" id="ARBA00039114"/>
    </source>
</evidence>
<evidence type="ECO:0000256" key="9">
    <source>
        <dbReference type="ARBA" id="ARBA00051711"/>
    </source>
</evidence>
<evidence type="ECO:0000256" key="13">
    <source>
        <dbReference type="ARBA" id="ARBA00052491"/>
    </source>
</evidence>
<comment type="catalytic activity">
    <reaction evidence="9">
        <text>dopamine + acetyl-CoA = N-acetyldopamine + CoA + H(+)</text>
        <dbReference type="Rhea" id="RHEA:51388"/>
        <dbReference type="ChEBI" id="CHEBI:15378"/>
        <dbReference type="ChEBI" id="CHEBI:57287"/>
        <dbReference type="ChEBI" id="CHEBI:57288"/>
        <dbReference type="ChEBI" id="CHEBI:59905"/>
        <dbReference type="ChEBI" id="CHEBI:125678"/>
    </reaction>
    <physiologicalReaction direction="left-to-right" evidence="9">
        <dbReference type="Rhea" id="RHEA:51389"/>
    </physiologicalReaction>
</comment>
<dbReference type="InterPro" id="IPR000182">
    <property type="entry name" value="GNAT_dom"/>
</dbReference>
<comment type="catalytic activity">
    <reaction evidence="6">
        <text>dopamine + (9Z)-octadecenoyl-CoA = N-(9Z-octadecanoyl)-dopamine + CoA + H(+)</text>
        <dbReference type="Rhea" id="RHEA:51380"/>
        <dbReference type="ChEBI" id="CHEBI:15378"/>
        <dbReference type="ChEBI" id="CHEBI:31883"/>
        <dbReference type="ChEBI" id="CHEBI:57287"/>
        <dbReference type="ChEBI" id="CHEBI:57387"/>
        <dbReference type="ChEBI" id="CHEBI:59905"/>
    </reaction>
    <physiologicalReaction direction="left-to-right" evidence="6">
        <dbReference type="Rhea" id="RHEA:51381"/>
    </physiologicalReaction>
</comment>
<dbReference type="AlphaFoldDB" id="A0A9P0AIX1"/>